<protein>
    <submittedName>
        <fullName evidence="4">TetR family transcriptional regulator</fullName>
    </submittedName>
</protein>
<dbReference type="InterPro" id="IPR001647">
    <property type="entry name" value="HTH_TetR"/>
</dbReference>
<evidence type="ECO:0000256" key="2">
    <source>
        <dbReference type="PROSITE-ProRule" id="PRU00335"/>
    </source>
</evidence>
<evidence type="ECO:0000313" key="5">
    <source>
        <dbReference type="Proteomes" id="UP000595663"/>
    </source>
</evidence>
<organism evidence="4 5">
    <name type="scientific">Amphritea japonica ATCC BAA-1530</name>
    <dbReference type="NCBI Taxonomy" id="1278309"/>
    <lineage>
        <taxon>Bacteria</taxon>
        <taxon>Pseudomonadati</taxon>
        <taxon>Pseudomonadota</taxon>
        <taxon>Gammaproteobacteria</taxon>
        <taxon>Oceanospirillales</taxon>
        <taxon>Oceanospirillaceae</taxon>
        <taxon>Amphritea</taxon>
    </lineage>
</organism>
<dbReference type="SUPFAM" id="SSF46689">
    <property type="entry name" value="Homeodomain-like"/>
    <property type="match status" value="1"/>
</dbReference>
<reference evidence="4 5" key="1">
    <citation type="journal article" date="2008" name="Int. J. Syst. Evol. Microbiol.">
        <title>Amphritea japonica sp. nov. and Amphritea balenae sp. nov., isolated from the sediment adjacent to sperm whale carcasses off Kagoshima, Japan.</title>
        <authorList>
            <person name="Miyazaki M."/>
            <person name="Nogi Y."/>
            <person name="Fujiwara Y."/>
            <person name="Kawato M."/>
            <person name="Nagahama T."/>
            <person name="Kubokawa K."/>
            <person name="Horikoshi K."/>
        </authorList>
    </citation>
    <scope>NUCLEOTIDE SEQUENCE [LARGE SCALE GENOMIC DNA]</scope>
    <source>
        <strain evidence="4 5">ATCC BAA-1530</strain>
    </source>
</reference>
<accession>A0A7R6SRZ6</accession>
<evidence type="ECO:0000313" key="4">
    <source>
        <dbReference type="EMBL" id="BBB25696.1"/>
    </source>
</evidence>
<name>A0A7R6SRZ6_9GAMM</name>
<gene>
    <name evidence="4" type="ORF">AMJAP_1100</name>
</gene>
<evidence type="ECO:0000256" key="1">
    <source>
        <dbReference type="ARBA" id="ARBA00023125"/>
    </source>
</evidence>
<dbReference type="InterPro" id="IPR009057">
    <property type="entry name" value="Homeodomain-like_sf"/>
</dbReference>
<dbReference type="OrthoDB" id="9809265at2"/>
<dbReference type="Gene3D" id="1.10.357.10">
    <property type="entry name" value="Tetracycline Repressor, domain 2"/>
    <property type="match status" value="1"/>
</dbReference>
<sequence length="204" mass="23094">MGRPSKKAERTEQILQALQRCVARYGLEGSTLERIAEEAGLQRSLLRHFAGNRNELVQQLADRVIAQSDQQWAEFINDLPEKNVTTALLDGLFTEDNSDAEFILVIESLIFAAGQDEPLRIKMQGWMHRFTNDMKTILLRDNQSVEDEHLDAIAFGLVSIYFNLDSLAPLNMSAQYRPSARRAAELLINTLNPATNKPCKHIRS</sequence>
<dbReference type="EMBL" id="AP014545">
    <property type="protein sequence ID" value="BBB25696.1"/>
    <property type="molecule type" value="Genomic_DNA"/>
</dbReference>
<keyword evidence="5" id="KW-1185">Reference proteome</keyword>
<dbReference type="GO" id="GO:0003677">
    <property type="term" value="F:DNA binding"/>
    <property type="evidence" value="ECO:0007669"/>
    <property type="project" value="UniProtKB-UniRule"/>
</dbReference>
<dbReference type="AlphaFoldDB" id="A0A7R6SRZ6"/>
<dbReference type="PROSITE" id="PS50977">
    <property type="entry name" value="HTH_TETR_2"/>
    <property type="match status" value="1"/>
</dbReference>
<feature type="domain" description="HTH tetR-type" evidence="3">
    <location>
        <begin position="8"/>
        <end position="68"/>
    </location>
</feature>
<dbReference type="Proteomes" id="UP000595663">
    <property type="component" value="Chromosome"/>
</dbReference>
<evidence type="ECO:0000259" key="3">
    <source>
        <dbReference type="PROSITE" id="PS50977"/>
    </source>
</evidence>
<dbReference type="KEGG" id="ajp:AMJAP_1100"/>
<dbReference type="RefSeq" id="WP_019622122.1">
    <property type="nucleotide sequence ID" value="NZ_AP014545.1"/>
</dbReference>
<proteinExistence type="predicted"/>
<feature type="DNA-binding region" description="H-T-H motif" evidence="2">
    <location>
        <begin position="31"/>
        <end position="50"/>
    </location>
</feature>
<keyword evidence="1 2" id="KW-0238">DNA-binding</keyword>